<feature type="compositionally biased region" description="Basic and acidic residues" evidence="1">
    <location>
        <begin position="105"/>
        <end position="453"/>
    </location>
</feature>
<feature type="compositionally biased region" description="Basic and acidic residues" evidence="1">
    <location>
        <begin position="462"/>
        <end position="494"/>
    </location>
</feature>
<dbReference type="Gene3D" id="1.10.10.60">
    <property type="entry name" value="Homeodomain-like"/>
    <property type="match status" value="1"/>
</dbReference>
<dbReference type="PROSITE" id="PS51294">
    <property type="entry name" value="HTH_MYB"/>
    <property type="match status" value="1"/>
</dbReference>
<keyword evidence="7" id="KW-1185">Reference proteome</keyword>
<feature type="compositionally biased region" description="Polar residues" evidence="1">
    <location>
        <begin position="1799"/>
        <end position="1814"/>
    </location>
</feature>
<accession>A0A485LRD3</accession>
<feature type="compositionally biased region" description="Pro residues" evidence="1">
    <location>
        <begin position="1392"/>
        <end position="1405"/>
    </location>
</feature>
<dbReference type="EMBL" id="CAADRA010007477">
    <property type="protein sequence ID" value="VFU01432.1"/>
    <property type="molecule type" value="Genomic_DNA"/>
</dbReference>
<reference evidence="6 7" key="1">
    <citation type="submission" date="2019-03" db="EMBL/GenBank/DDBJ databases">
        <authorList>
            <person name="Gaulin E."/>
            <person name="Dumas B."/>
        </authorList>
    </citation>
    <scope>NUCLEOTIDE SEQUENCE [LARGE SCALE GENOMIC DNA]</scope>
    <source>
        <strain evidence="6">CBS 568.67</strain>
    </source>
</reference>
<feature type="compositionally biased region" description="Basic and acidic residues" evidence="1">
    <location>
        <begin position="61"/>
        <end position="71"/>
    </location>
</feature>
<evidence type="ECO:0000313" key="5">
    <source>
        <dbReference type="EMBL" id="KAF0683109.1"/>
    </source>
</evidence>
<evidence type="ECO:0000313" key="6">
    <source>
        <dbReference type="EMBL" id="VFU01432.1"/>
    </source>
</evidence>
<protein>
    <submittedName>
        <fullName evidence="6">Aste57867_24797 protein</fullName>
    </submittedName>
</protein>
<reference evidence="5" key="2">
    <citation type="submission" date="2019-06" db="EMBL/GenBank/DDBJ databases">
        <title>Genomics analysis of Aphanomyces spp. identifies a new class of oomycete effector associated with host adaptation.</title>
        <authorList>
            <person name="Gaulin E."/>
        </authorList>
    </citation>
    <scope>NUCLEOTIDE SEQUENCE</scope>
    <source>
        <strain evidence="5">CBS 578.67</strain>
    </source>
</reference>
<dbReference type="GO" id="GO:0000785">
    <property type="term" value="C:chromatin"/>
    <property type="evidence" value="ECO:0007669"/>
    <property type="project" value="TreeGrafter"/>
</dbReference>
<gene>
    <name evidence="6" type="primary">Aste57867_24797</name>
    <name evidence="5" type="ORF">As57867_024719</name>
    <name evidence="6" type="ORF">ASTE57867_24797</name>
</gene>
<feature type="region of interest" description="Disordered" evidence="1">
    <location>
        <begin position="1799"/>
        <end position="1818"/>
    </location>
</feature>
<feature type="compositionally biased region" description="Gly residues" evidence="1">
    <location>
        <begin position="78"/>
        <end position="91"/>
    </location>
</feature>
<dbReference type="GO" id="GO:0032991">
    <property type="term" value="C:protein-containing complex"/>
    <property type="evidence" value="ECO:0007669"/>
    <property type="project" value="UniProtKB-ARBA"/>
</dbReference>
<feature type="domain" description="SANT" evidence="3">
    <location>
        <begin position="1217"/>
        <end position="1268"/>
    </location>
</feature>
<dbReference type="InterPro" id="IPR051571">
    <property type="entry name" value="N-CoR_corepressor"/>
</dbReference>
<feature type="compositionally biased region" description="Gly residues" evidence="1">
    <location>
        <begin position="39"/>
        <end position="48"/>
    </location>
</feature>
<feature type="region of interest" description="Disordered" evidence="1">
    <location>
        <begin position="868"/>
        <end position="920"/>
    </location>
</feature>
<dbReference type="EMBL" id="VJMH01007451">
    <property type="protein sequence ID" value="KAF0683109.1"/>
    <property type="molecule type" value="Genomic_DNA"/>
</dbReference>
<feature type="compositionally biased region" description="Polar residues" evidence="1">
    <location>
        <begin position="814"/>
        <end position="825"/>
    </location>
</feature>
<feature type="domain" description="HTH myb-type" evidence="4">
    <location>
        <begin position="1539"/>
        <end position="1587"/>
    </location>
</feature>
<dbReference type="InterPro" id="IPR017930">
    <property type="entry name" value="Myb_dom"/>
</dbReference>
<feature type="compositionally biased region" description="Pro residues" evidence="1">
    <location>
        <begin position="2069"/>
        <end position="2079"/>
    </location>
</feature>
<feature type="compositionally biased region" description="Low complexity" evidence="1">
    <location>
        <begin position="1"/>
        <end position="24"/>
    </location>
</feature>
<proteinExistence type="predicted"/>
<evidence type="ECO:0000259" key="3">
    <source>
        <dbReference type="PROSITE" id="PS51293"/>
    </source>
</evidence>
<dbReference type="GO" id="GO:0006357">
    <property type="term" value="P:regulation of transcription by RNA polymerase II"/>
    <property type="evidence" value="ECO:0007669"/>
    <property type="project" value="TreeGrafter"/>
</dbReference>
<feature type="compositionally biased region" description="Low complexity" evidence="1">
    <location>
        <begin position="956"/>
        <end position="967"/>
    </location>
</feature>
<feature type="domain" description="Myb-like" evidence="2">
    <location>
        <begin position="1540"/>
        <end position="1583"/>
    </location>
</feature>
<feature type="compositionally biased region" description="Basic residues" evidence="1">
    <location>
        <begin position="1077"/>
        <end position="1087"/>
    </location>
</feature>
<feature type="compositionally biased region" description="Basic and acidic residues" evidence="1">
    <location>
        <begin position="720"/>
        <end position="743"/>
    </location>
</feature>
<evidence type="ECO:0000259" key="2">
    <source>
        <dbReference type="PROSITE" id="PS50090"/>
    </source>
</evidence>
<feature type="region of interest" description="Disordered" evidence="1">
    <location>
        <begin position="1679"/>
        <end position="1700"/>
    </location>
</feature>
<dbReference type="PANTHER" id="PTHR13992">
    <property type="entry name" value="NUCLEAR RECEPTOR CO-REPRESSOR RELATED NCOR"/>
    <property type="match status" value="1"/>
</dbReference>
<dbReference type="OrthoDB" id="10258692at2759"/>
<dbReference type="GO" id="GO:0005654">
    <property type="term" value="C:nucleoplasm"/>
    <property type="evidence" value="ECO:0007669"/>
    <property type="project" value="UniProtKB-ARBA"/>
</dbReference>
<dbReference type="Pfam" id="PF00249">
    <property type="entry name" value="Myb_DNA-binding"/>
    <property type="match status" value="1"/>
</dbReference>
<sequence>MSSSTNPPSNGPNGNSSPYNSGESVASSAQNDRNNSISSGGGGHGYGSFRGPIRNNGGNGDRSRSRFDKEPPYYNNSGGRGGGGPNRGRGGFYPYNKSRPLSRPFNRDRSRSRSRSRDRGRRDAMLDRRDSMPGDRREPMSDNGDRRDPLPDRRDPLPDRRDPLPDNRDRRDPMPDRRDPLTENRDRRDSMLGGERRDPLPERRDTLADRREPILDNRDRMSDRRDPFSDRRDSIPGDRRDPLPDRRDQMPDRRDSVPRDRREPVLDRRDPLPDRRDPVPDRREPMPDRRDPIPDRREQMPDRRESLLDRRDSTPGDRREPNMAERRDPLLDVRDRRDPLLDNRDRREPFLDRRDPILDNRDRRDPPFDNRDRREPMSGRDMDNRERRDSFPESRDRFRDRSRDRSRDRRMGRGEAPPRDLLPRDQPQRDQPPRDQPPRDQPPRDQPPRDQPPREQPPQDQVSRDHPSRDDESIAAARGDHAPSAEGHSSKELQDPPPTTEQSSVAPSSGRTNAQGPPPSAYSSPRPGLLTPPRSDAKPSAYSSPRPGLLAPPDVKAAYSSPRPAHHLHTTSGSPVPPSTTRSHPSHGSPRLPPQSAELIPASSSSSPSRTNNQTPPAAYSSPRHPSIRDSPTAHAPFPRPAQPPVEAHANASPRPTGPPSTIAAAPNTPERQDPKRDEMSPLKPFLNRRGSLDHHGRIHSSSPKATTGSPSRQSPRPRRPSEGDEKHHRRKSMDEHAPKRDPPLPVVEETILEPPKPKEADEEASIVKHRPRLGWGQGLGSSPSAAATTAKRPRMGWGMGLVVTQVPSPKVQADTQATPLTDSTDPPAVPEPDTANDTAVVTGAAVPTADAPSLVQIPIVVEDPSVARVVPPPSPEAVDMEIDSTTSEDDQGAMAAPAAPKAETEDATQGQKPRKEDILASIEALDADIASVKSKLATVKHEYETQLDQPPVAQPSEESPLESSPSKKTRPVLVDPELMATVQKMMEDNLKKSKAAHDLVVPLGKELAQYSQPSECPGYAETLARARLVHDSVSLRVRKHKQAHYESMKSLATEYVSLKRLWRTKVKKFEKDRKKQEKRSKLRQKVPRLDEGDNKPADEKEKEKDTQQINHLRSSSRLTNNSSTQLTQMSLIKQIADVEKEKQAALWDQENRRKRLRGAMVASGSSSSPYVIPDMILDAEVVRLKSFIPLPRPTLTGMERPGETIESGLHTLEAEKWKNPWSDVEKCIYVDKFLQTPKNFHRIASFLQNKTTGDVISFYYRTKKVLDYKAIIREQQLRRRGAGIKNTWNCWQLSLCAAMALGVKFPDALQSNLLKHSNFRSHQAAHSILQAAHPVDPIAKGDEEETNDQTPMVFDLMAFLDDNMYTTGYDLTSRSVRSRFEAFRASAEYIPDPPPSLAPPPQPPTKKARVEKDTSEATASPQASRRKPTTPRPTPKVPPKKPKSRPVAVKKVEEEAPPASPVVKTRKEEHQAPRSPVEPHPPLAPLPLPVVHSTPPMLVPLPVPLTPRTTPPSVNSSMYLNPNTLNNNMLPQNKRVVQKWTEQEKSDFLKFFSIYGKDWTALTNNIPSKTAAQIKNYYQNYKNRLGLQDALKKRPDRGPNSGSNTPQGNQKSPTPSPNSPSNASNGGHRAQPSFQFPLSIQVPQEYPPLQTHPTQSTPASLNAAQHRLIQMQKELSRIQMQQLQPQSSMGQPTASAYPMNSHGSQLKLYQYSLQQQVQMLQMQMHQQSVQDNNAIQTQPSSYASSSSMPPRLNQHQPMHEPPIRYHSEPMGYYDRFKEESKPPTENVPLAARPLLVEQQSSNLPPLDPPTTTVSSVPSRMSFSSILNESVGSPQYASSPSASAPVIVASAPISRSSMSSILNRQAESPIASQQQPTQLPHSSHHKPFGNLQPPPPLRAPSSYNANVYSMHHRPIYHDHHHGMLDQQQQPPAPMHYSHLHHQPIQPLQQPMHAPLHQPLQPMQAPSMHQPIQPMPQSSFQPIQPMQHSRHAMPMYSHRGMEEQPPPWGDQHGMRYDEQAHRQALEKEAHLRVAQEEAVAAAANAAAAAARVEALQRNVARQEPLHLVPPRFPNTLPPQPFHLNPSRPLEPNNKAPSSSPSANDRP</sequence>
<feature type="region of interest" description="Disordered" evidence="1">
    <location>
        <begin position="812"/>
        <end position="845"/>
    </location>
</feature>
<evidence type="ECO:0000259" key="4">
    <source>
        <dbReference type="PROSITE" id="PS51294"/>
    </source>
</evidence>
<feature type="region of interest" description="Disordered" evidence="1">
    <location>
        <begin position="1070"/>
        <end position="1126"/>
    </location>
</feature>
<feature type="compositionally biased region" description="Polar residues" evidence="1">
    <location>
        <begin position="500"/>
        <end position="515"/>
    </location>
</feature>
<feature type="compositionally biased region" description="Polar residues" evidence="1">
    <location>
        <begin position="700"/>
        <end position="709"/>
    </location>
</feature>
<feature type="compositionally biased region" description="Low complexity" evidence="1">
    <location>
        <begin position="2090"/>
        <end position="2105"/>
    </location>
</feature>
<feature type="region of interest" description="Disordered" evidence="1">
    <location>
        <begin position="1859"/>
        <end position="1892"/>
    </location>
</feature>
<feature type="domain" description="SANT" evidence="3">
    <location>
        <begin position="1536"/>
        <end position="1587"/>
    </location>
</feature>
<organism evidence="6 7">
    <name type="scientific">Aphanomyces stellatus</name>
    <dbReference type="NCBI Taxonomy" id="120398"/>
    <lineage>
        <taxon>Eukaryota</taxon>
        <taxon>Sar</taxon>
        <taxon>Stramenopiles</taxon>
        <taxon>Oomycota</taxon>
        <taxon>Saprolegniomycetes</taxon>
        <taxon>Saprolegniales</taxon>
        <taxon>Verrucalvaceae</taxon>
        <taxon>Aphanomyces</taxon>
    </lineage>
</organism>
<feature type="region of interest" description="Disordered" evidence="1">
    <location>
        <begin position="1388"/>
        <end position="1484"/>
    </location>
</feature>
<evidence type="ECO:0000313" key="7">
    <source>
        <dbReference type="Proteomes" id="UP000332933"/>
    </source>
</evidence>
<feature type="region of interest" description="Disordered" evidence="1">
    <location>
        <begin position="2063"/>
        <end position="2105"/>
    </location>
</feature>
<dbReference type="Gene3D" id="1.20.58.1880">
    <property type="match status" value="1"/>
</dbReference>
<dbReference type="InterPro" id="IPR001005">
    <property type="entry name" value="SANT/Myb"/>
</dbReference>
<name>A0A485LRD3_9STRA</name>
<feature type="region of interest" description="Disordered" evidence="1">
    <location>
        <begin position="1592"/>
        <end position="1634"/>
    </location>
</feature>
<feature type="compositionally biased region" description="Low complexity" evidence="1">
    <location>
        <begin position="1113"/>
        <end position="1125"/>
    </location>
</feature>
<feature type="compositionally biased region" description="Low complexity" evidence="1">
    <location>
        <begin position="570"/>
        <end position="583"/>
    </location>
</feature>
<dbReference type="InterPro" id="IPR017884">
    <property type="entry name" value="SANT_dom"/>
</dbReference>
<dbReference type="SUPFAM" id="SSF46689">
    <property type="entry name" value="Homeodomain-like"/>
    <property type="match status" value="2"/>
</dbReference>
<feature type="compositionally biased region" description="Basic and acidic residues" evidence="1">
    <location>
        <begin position="671"/>
        <end position="681"/>
    </location>
</feature>
<dbReference type="PANTHER" id="PTHR13992:SF39">
    <property type="entry name" value="SMRTER, ISOFORM G"/>
    <property type="match status" value="1"/>
</dbReference>
<feature type="region of interest" description="Disordered" evidence="1">
    <location>
        <begin position="943"/>
        <end position="975"/>
    </location>
</feature>
<feature type="compositionally biased region" description="Acidic residues" evidence="1">
    <location>
        <begin position="879"/>
        <end position="892"/>
    </location>
</feature>
<dbReference type="PROSITE" id="PS50090">
    <property type="entry name" value="MYB_LIKE"/>
    <property type="match status" value="1"/>
</dbReference>
<feature type="compositionally biased region" description="Polar residues" evidence="1">
    <location>
        <begin position="1679"/>
        <end position="1695"/>
    </location>
</feature>
<evidence type="ECO:0000256" key="1">
    <source>
        <dbReference type="SAM" id="MobiDB-lite"/>
    </source>
</evidence>
<dbReference type="PROSITE" id="PS51293">
    <property type="entry name" value="SANT"/>
    <property type="match status" value="2"/>
</dbReference>
<feature type="compositionally biased region" description="Basic and acidic residues" evidence="1">
    <location>
        <begin position="1088"/>
        <end position="1107"/>
    </location>
</feature>
<dbReference type="CDD" id="cd00167">
    <property type="entry name" value="SANT"/>
    <property type="match status" value="1"/>
</dbReference>
<feature type="compositionally biased region" description="Polar residues" evidence="1">
    <location>
        <begin position="1862"/>
        <end position="1881"/>
    </location>
</feature>
<dbReference type="SMART" id="SM00717">
    <property type="entry name" value="SANT"/>
    <property type="match status" value="2"/>
</dbReference>
<feature type="compositionally biased region" description="Polar residues" evidence="1">
    <location>
        <begin position="25"/>
        <end position="35"/>
    </location>
</feature>
<feature type="compositionally biased region" description="Polar residues" evidence="1">
    <location>
        <begin position="1601"/>
        <end position="1612"/>
    </location>
</feature>
<feature type="region of interest" description="Disordered" evidence="1">
    <location>
        <begin position="1"/>
        <end position="794"/>
    </location>
</feature>
<dbReference type="Proteomes" id="UP000332933">
    <property type="component" value="Unassembled WGS sequence"/>
</dbReference>
<dbReference type="InterPro" id="IPR009057">
    <property type="entry name" value="Homeodomain-like_sf"/>
</dbReference>